<feature type="transmembrane region" description="Helical" evidence="7">
    <location>
        <begin position="120"/>
        <end position="139"/>
    </location>
</feature>
<keyword evidence="5 7" id="KW-0472">Membrane</keyword>
<feature type="compositionally biased region" description="Polar residues" evidence="6">
    <location>
        <begin position="836"/>
        <end position="847"/>
    </location>
</feature>
<evidence type="ECO:0000256" key="5">
    <source>
        <dbReference type="ARBA" id="ARBA00023136"/>
    </source>
</evidence>
<feature type="compositionally biased region" description="Low complexity" evidence="6">
    <location>
        <begin position="24"/>
        <end position="37"/>
    </location>
</feature>
<dbReference type="PANTHER" id="PTHR16172:SF2">
    <property type="entry name" value="MAJOR FACILITATOR SUPERFAMILY DOMAIN-CONTAINING PROTEIN 6"/>
    <property type="match status" value="1"/>
</dbReference>
<accession>A0A8T0ELX1</accession>
<proteinExistence type="inferred from homology"/>
<comment type="caution">
    <text evidence="9">The sequence shown here is derived from an EMBL/GenBank/DDBJ whole genome shotgun (WGS) entry which is preliminary data.</text>
</comment>
<dbReference type="EMBL" id="JABXBU010002072">
    <property type="protein sequence ID" value="KAF8776903.1"/>
    <property type="molecule type" value="Genomic_DNA"/>
</dbReference>
<evidence type="ECO:0000256" key="1">
    <source>
        <dbReference type="ARBA" id="ARBA00004141"/>
    </source>
</evidence>
<evidence type="ECO:0000313" key="10">
    <source>
        <dbReference type="Proteomes" id="UP000807504"/>
    </source>
</evidence>
<dbReference type="PANTHER" id="PTHR16172">
    <property type="entry name" value="MAJOR FACILITATOR SUPERFAMILY DOMAIN-CONTAINING PROTEIN 6-LIKE"/>
    <property type="match status" value="1"/>
</dbReference>
<dbReference type="InterPro" id="IPR036259">
    <property type="entry name" value="MFS_trans_sf"/>
</dbReference>
<evidence type="ECO:0000313" key="9">
    <source>
        <dbReference type="EMBL" id="KAF8776903.1"/>
    </source>
</evidence>
<feature type="transmembrane region" description="Helical" evidence="7">
    <location>
        <begin position="617"/>
        <end position="634"/>
    </location>
</feature>
<evidence type="ECO:0000256" key="2">
    <source>
        <dbReference type="ARBA" id="ARBA00005241"/>
    </source>
</evidence>
<feature type="region of interest" description="Disordered" evidence="6">
    <location>
        <begin position="438"/>
        <end position="459"/>
    </location>
</feature>
<feature type="region of interest" description="Disordered" evidence="6">
    <location>
        <begin position="823"/>
        <end position="847"/>
    </location>
</feature>
<feature type="transmembrane region" description="Helical" evidence="7">
    <location>
        <begin position="486"/>
        <end position="507"/>
    </location>
</feature>
<feature type="compositionally biased region" description="Basic and acidic residues" evidence="6">
    <location>
        <begin position="233"/>
        <end position="256"/>
    </location>
</feature>
<feature type="region of interest" description="Disordered" evidence="6">
    <location>
        <begin position="1"/>
        <end position="38"/>
    </location>
</feature>
<reference evidence="9" key="2">
    <citation type="submission" date="2020-06" db="EMBL/GenBank/DDBJ databases">
        <authorList>
            <person name="Sheffer M."/>
        </authorList>
    </citation>
    <scope>NUCLEOTIDE SEQUENCE</scope>
</reference>
<feature type="domain" description="Major facilitator superfamily associated" evidence="8">
    <location>
        <begin position="57"/>
        <end position="641"/>
    </location>
</feature>
<feature type="transmembrane region" description="Helical" evidence="7">
    <location>
        <begin position="640"/>
        <end position="660"/>
    </location>
</feature>
<dbReference type="AlphaFoldDB" id="A0A8T0ELX1"/>
<dbReference type="Proteomes" id="UP000807504">
    <property type="component" value="Unassembled WGS sequence"/>
</dbReference>
<feature type="transmembrane region" description="Helical" evidence="7">
    <location>
        <begin position="299"/>
        <end position="320"/>
    </location>
</feature>
<feature type="region of interest" description="Disordered" evidence="6">
    <location>
        <begin position="233"/>
        <end position="263"/>
    </location>
</feature>
<dbReference type="OMA" id="ANQHNPF"/>
<reference evidence="9" key="1">
    <citation type="journal article" date="2020" name="bioRxiv">
        <title>Chromosome-level reference genome of the European wasp spider Argiope bruennichi: a resource for studies on range expansion and evolutionary adaptation.</title>
        <authorList>
            <person name="Sheffer M.M."/>
            <person name="Hoppe A."/>
            <person name="Krehenwinkel H."/>
            <person name="Uhl G."/>
            <person name="Kuss A.W."/>
            <person name="Jensen L."/>
            <person name="Jensen C."/>
            <person name="Gillespie R.G."/>
            <person name="Hoff K.J."/>
            <person name="Prost S."/>
        </authorList>
    </citation>
    <scope>NUCLEOTIDE SEQUENCE</scope>
</reference>
<comment type="subcellular location">
    <subcellularLocation>
        <location evidence="1">Membrane</location>
        <topology evidence="1">Multi-pass membrane protein</topology>
    </subcellularLocation>
</comment>
<feature type="transmembrane region" description="Helical" evidence="7">
    <location>
        <begin position="61"/>
        <end position="80"/>
    </location>
</feature>
<sequence length="847" mass="94294">MVEMKGLEENRGVQKGIDNDGFVPPLENNLPPRRNGPTSKSDIIDSLCTNFNQDLLIAKTFYFFFFSAFGSLFPLLAVYFKQMGMNATQSGFLIGVRPFVEFLAAPFWGSMADRFRKGKIMLLFSLLSWIVFTLALAFIQPAASSCVMKNDTHHILSVPDKSGYGREKRAAPIIDLDDYDPLYDEQELIDRASTYDESAEDINATYEDVINNMDELEVGNWLMGIRKRRDQLLKDDPRKPTKEDRSGKSNDQKKEPNFIVGKSPNSVDYTLNYNQDEHVSYVSPRFSRIVYKEEDVREVFFLLVLLIVLGEFFSAPAITLADSATISYLAENADNYGKQRMFGSLGWGLAMFFVGIALDHSTAFPDHPCGPHERERNYTICFATFSVLMGCALMAATQFKFDYESLDDPIPMKPVAQNGTEPPVKGTGLPSFLTEGTVMDDSPIPPPPPKKPEETAPKSTVFAQTTRQLPEWLSVMRTFANLRYGAFLYVTWFMGFGIGLVFTFLFWHLQDLGGTSTLFGVASVINHISEIFAYFFSFKFIRQIGHTKVLCVGLVGNICRFLYISWLRNPWWVLPFEFVQGITHAAVWAACCSYITQATPANLRSSAQGVLQGLHHGLGRGCGAVIGGIFVYYFGTQVTFRGYGFASLIVLILFIFINYYKKDKGFSSFQDDQEPEAIVEETAHLAPHGVPSNPMARSLSKQNLRGPGMNNNEGGYGTAGPNVTSGGYLGLPEGGGGYAGDGGQNYTSDFNMNKTPLAAPVDGALTRRALAAAFNPKGILAQAASPEAAYEYEFIRRDFEAYKEVTSLARQLNESISPKHEVLVGPKPKTRLFNPQPENQQEAAYDW</sequence>
<keyword evidence="10" id="KW-1185">Reference proteome</keyword>
<keyword evidence="4 7" id="KW-1133">Transmembrane helix</keyword>
<dbReference type="GO" id="GO:0016020">
    <property type="term" value="C:membrane"/>
    <property type="evidence" value="ECO:0007669"/>
    <property type="project" value="UniProtKB-SubCell"/>
</dbReference>
<dbReference type="Pfam" id="PF12832">
    <property type="entry name" value="MFS_1_like"/>
    <property type="match status" value="1"/>
</dbReference>
<evidence type="ECO:0000256" key="3">
    <source>
        <dbReference type="ARBA" id="ARBA00022692"/>
    </source>
</evidence>
<dbReference type="InterPro" id="IPR051717">
    <property type="entry name" value="MFS_MFSD6"/>
</dbReference>
<feature type="transmembrane region" description="Helical" evidence="7">
    <location>
        <begin position="549"/>
        <end position="566"/>
    </location>
</feature>
<feature type="compositionally biased region" description="Basic and acidic residues" evidence="6">
    <location>
        <begin position="1"/>
        <end position="12"/>
    </location>
</feature>
<dbReference type="CDD" id="cd17335">
    <property type="entry name" value="MFS_MFSD6"/>
    <property type="match status" value="1"/>
</dbReference>
<feature type="transmembrane region" description="Helical" evidence="7">
    <location>
        <begin position="519"/>
        <end position="537"/>
    </location>
</feature>
<evidence type="ECO:0000256" key="6">
    <source>
        <dbReference type="SAM" id="MobiDB-lite"/>
    </source>
</evidence>
<evidence type="ECO:0000259" key="8">
    <source>
        <dbReference type="Pfam" id="PF12832"/>
    </source>
</evidence>
<dbReference type="Gene3D" id="1.20.1250.20">
    <property type="entry name" value="MFS general substrate transporter like domains"/>
    <property type="match status" value="3"/>
</dbReference>
<evidence type="ECO:0000256" key="4">
    <source>
        <dbReference type="ARBA" id="ARBA00022989"/>
    </source>
</evidence>
<gene>
    <name evidence="9" type="ORF">HNY73_013840</name>
</gene>
<comment type="similarity">
    <text evidence="2">Belongs to the major facilitator superfamily. MFSD6 family.</text>
</comment>
<name>A0A8T0ELX1_ARGBR</name>
<evidence type="ECO:0000256" key="7">
    <source>
        <dbReference type="SAM" id="Phobius"/>
    </source>
</evidence>
<dbReference type="OrthoDB" id="5989317at2759"/>
<dbReference type="InterPro" id="IPR024989">
    <property type="entry name" value="MFS_assoc_dom"/>
</dbReference>
<keyword evidence="3 7" id="KW-0812">Transmembrane</keyword>
<dbReference type="SUPFAM" id="SSF103473">
    <property type="entry name" value="MFS general substrate transporter"/>
    <property type="match status" value="1"/>
</dbReference>
<feature type="transmembrane region" description="Helical" evidence="7">
    <location>
        <begin position="341"/>
        <end position="358"/>
    </location>
</feature>
<protein>
    <submittedName>
        <fullName evidence="9">Major facilitator superfamily domain-containing</fullName>
    </submittedName>
</protein>
<organism evidence="9 10">
    <name type="scientific">Argiope bruennichi</name>
    <name type="common">Wasp spider</name>
    <name type="synonym">Aranea bruennichi</name>
    <dbReference type="NCBI Taxonomy" id="94029"/>
    <lineage>
        <taxon>Eukaryota</taxon>
        <taxon>Metazoa</taxon>
        <taxon>Ecdysozoa</taxon>
        <taxon>Arthropoda</taxon>
        <taxon>Chelicerata</taxon>
        <taxon>Arachnida</taxon>
        <taxon>Araneae</taxon>
        <taxon>Araneomorphae</taxon>
        <taxon>Entelegynae</taxon>
        <taxon>Araneoidea</taxon>
        <taxon>Araneidae</taxon>
        <taxon>Argiope</taxon>
    </lineage>
</organism>